<dbReference type="AlphaFoldDB" id="A0ABC9TGK5"/>
<sequence length="130" mass="15125">MFLSGIIFLSEVIKMFKSKKDTYRELSEICNLTMKNIQDIENGSGLNIIGPFIENDEYNSYLSILKTYSSLGNALLNNWETFKFNDLSAFFSKLDSYIEFLSLFIENPTIENQLKLTTFYNSLEELNRII</sequence>
<reference evidence="1 2" key="1">
    <citation type="submission" date="2013-06" db="EMBL/GenBank/DDBJ databases">
        <authorList>
            <person name="Weinstock G."/>
            <person name="Sodergren E."/>
            <person name="Lobos E.A."/>
            <person name="Fulton L."/>
            <person name="Fulton R."/>
            <person name="Courtney L."/>
            <person name="Fronick C."/>
            <person name="O'Laughlin M."/>
            <person name="Godfrey J."/>
            <person name="Wilson R.M."/>
            <person name="Miner T."/>
            <person name="Farmer C."/>
            <person name="Delehaunty K."/>
            <person name="Cordes M."/>
            <person name="Minx P."/>
            <person name="Tomlinson C."/>
            <person name="Chen J."/>
            <person name="Wollam A."/>
            <person name="Pepin K.H."/>
            <person name="Bhonagiri V."/>
            <person name="Zhang X."/>
            <person name="Warren W."/>
            <person name="Mitreva M."/>
            <person name="Mardis E.R."/>
            <person name="Wilson R.K."/>
        </authorList>
    </citation>
    <scope>NUCLEOTIDE SEQUENCE [LARGE SCALE GENOMIC DNA]</scope>
    <source>
        <strain evidence="1 2">RP2S-4</strain>
    </source>
</reference>
<dbReference type="Proteomes" id="UP000015750">
    <property type="component" value="Unassembled WGS sequence"/>
</dbReference>
<proteinExistence type="predicted"/>
<accession>A0ABC9TGK5</accession>
<protein>
    <submittedName>
        <fullName evidence="1">Uncharacterized protein</fullName>
    </submittedName>
</protein>
<evidence type="ECO:0000313" key="1">
    <source>
        <dbReference type="EMBL" id="EPI05077.1"/>
    </source>
</evidence>
<organism evidence="1 2">
    <name type="scientific">Enterococcus faecalis RP2S-4</name>
    <dbReference type="NCBI Taxonomy" id="1244145"/>
    <lineage>
        <taxon>Bacteria</taxon>
        <taxon>Bacillati</taxon>
        <taxon>Bacillota</taxon>
        <taxon>Bacilli</taxon>
        <taxon>Lactobacillales</taxon>
        <taxon>Enterococcaceae</taxon>
        <taxon>Enterococcus</taxon>
    </lineage>
</organism>
<evidence type="ECO:0000313" key="2">
    <source>
        <dbReference type="Proteomes" id="UP000015750"/>
    </source>
</evidence>
<name>A0ABC9TGK5_ENTFL</name>
<gene>
    <name evidence="1" type="ORF">D358_02544</name>
</gene>
<dbReference type="EMBL" id="ATIR01000098">
    <property type="protein sequence ID" value="EPI05077.1"/>
    <property type="molecule type" value="Genomic_DNA"/>
</dbReference>
<comment type="caution">
    <text evidence="1">The sequence shown here is derived from an EMBL/GenBank/DDBJ whole genome shotgun (WGS) entry which is preliminary data.</text>
</comment>